<accession>A0A1Y6GW78</accession>
<dbReference type="Gene3D" id="1.20.1640.10">
    <property type="entry name" value="Multidrug efflux transporter AcrB transmembrane domain"/>
    <property type="match status" value="1"/>
</dbReference>
<dbReference type="PRINTS" id="PR00702">
    <property type="entry name" value="ACRIFLAVINRP"/>
</dbReference>
<dbReference type="EMBL" id="LT853885">
    <property type="protein sequence ID" value="SMR04661.1"/>
    <property type="molecule type" value="Genomic_DNA"/>
</dbReference>
<dbReference type="GO" id="GO:0042910">
    <property type="term" value="F:xenobiotic transmembrane transporter activity"/>
    <property type="evidence" value="ECO:0007669"/>
    <property type="project" value="TreeGrafter"/>
</dbReference>
<dbReference type="KEGG" id="xfr:BER92_16470"/>
<name>A0A1Y6GW78_9XANT</name>
<evidence type="ECO:0000313" key="2">
    <source>
        <dbReference type="EMBL" id="SMQ97873.1"/>
    </source>
</evidence>
<dbReference type="InterPro" id="IPR001036">
    <property type="entry name" value="Acrflvin-R"/>
</dbReference>
<dbReference type="Proteomes" id="UP000195877">
    <property type="component" value="Chromosome 1"/>
</dbReference>
<sequence length="60" mass="6664">MRISIEEVVKTLIEAIVLVVVVMYLFLQNWRATLVPVIAVPVVLMCTFGVLSLLGFSIDT</sequence>
<keyword evidence="1" id="KW-0472">Membrane</keyword>
<organism evidence="3 5">
    <name type="scientific">Xanthomonas fragariae</name>
    <dbReference type="NCBI Taxonomy" id="48664"/>
    <lineage>
        <taxon>Bacteria</taxon>
        <taxon>Pseudomonadati</taxon>
        <taxon>Pseudomonadota</taxon>
        <taxon>Gammaproteobacteria</taxon>
        <taxon>Lysobacterales</taxon>
        <taxon>Lysobacteraceae</taxon>
        <taxon>Xanthomonas</taxon>
    </lineage>
</organism>
<keyword evidence="1" id="KW-0812">Transmembrane</keyword>
<dbReference type="Pfam" id="PF00873">
    <property type="entry name" value="ACR_tran"/>
    <property type="match status" value="1"/>
</dbReference>
<proteinExistence type="predicted"/>
<dbReference type="RefSeq" id="WP_040762033.1">
    <property type="nucleotide sequence ID" value="NZ_CP016830.1"/>
</dbReference>
<dbReference type="SUPFAM" id="SSF82866">
    <property type="entry name" value="Multidrug efflux transporter AcrB transmembrane domain"/>
    <property type="match status" value="1"/>
</dbReference>
<evidence type="ECO:0000313" key="3">
    <source>
        <dbReference type="EMBL" id="SMR04661.1"/>
    </source>
</evidence>
<evidence type="ECO:0000256" key="1">
    <source>
        <dbReference type="SAM" id="Phobius"/>
    </source>
</evidence>
<reference evidence="3 5" key="1">
    <citation type="submission" date="2017-05" db="EMBL/GenBank/DDBJ databases">
        <authorList>
            <person name="Song R."/>
            <person name="Chenine A.L."/>
            <person name="Ruprecht R.M."/>
        </authorList>
    </citation>
    <scope>NUCLEOTIDE SEQUENCE [LARGE SCALE GENOMIC DNA]</scope>
    <source>
        <strain evidence="3">PD5205</strain>
    </source>
</reference>
<dbReference type="GeneID" id="72923170"/>
<evidence type="ECO:0000313" key="4">
    <source>
        <dbReference type="Proteomes" id="UP000195877"/>
    </source>
</evidence>
<reference evidence="2 4" key="2">
    <citation type="submission" date="2017-05" db="EMBL/GenBank/DDBJ databases">
        <authorList>
            <person name="Blom J."/>
        </authorList>
    </citation>
    <scope>NUCLEOTIDE SEQUENCE [LARGE SCALE GENOMIC DNA]</scope>
    <source>
        <strain evidence="2">PD885</strain>
    </source>
</reference>
<evidence type="ECO:0000313" key="5">
    <source>
        <dbReference type="Proteomes" id="UP000195953"/>
    </source>
</evidence>
<dbReference type="EMBL" id="LT853882">
    <property type="protein sequence ID" value="SMQ97873.1"/>
    <property type="molecule type" value="Genomic_DNA"/>
</dbReference>
<keyword evidence="1" id="KW-1133">Transmembrane helix</keyword>
<dbReference type="STRING" id="48664.BER92_16470"/>
<feature type="transmembrane region" description="Helical" evidence="1">
    <location>
        <begin position="33"/>
        <end position="56"/>
    </location>
</feature>
<dbReference type="AlphaFoldDB" id="A0A1Y6GW78"/>
<dbReference type="GO" id="GO:0005886">
    <property type="term" value="C:plasma membrane"/>
    <property type="evidence" value="ECO:0007669"/>
    <property type="project" value="TreeGrafter"/>
</dbReference>
<dbReference type="PANTHER" id="PTHR32063:SF13">
    <property type="entry name" value="MULTIDRUG EFFLUX PUMP SUBUNIT ACRB-RELATED"/>
    <property type="match status" value="1"/>
</dbReference>
<gene>
    <name evidence="2" type="primary">acrB</name>
    <name evidence="3" type="ORF">PD5205_03385</name>
    <name evidence="2" type="ORF">PD885_00605</name>
</gene>
<keyword evidence="4" id="KW-1185">Reference proteome</keyword>
<dbReference type="Proteomes" id="UP000195953">
    <property type="component" value="Chromosome 1"/>
</dbReference>
<feature type="transmembrane region" description="Helical" evidence="1">
    <location>
        <begin position="7"/>
        <end position="27"/>
    </location>
</feature>
<dbReference type="PANTHER" id="PTHR32063">
    <property type="match status" value="1"/>
</dbReference>
<protein>
    <submittedName>
        <fullName evidence="2">Multidrug efflux pump subunit AcrB</fullName>
    </submittedName>
    <submittedName>
        <fullName evidence="3">Multidrug efflux transporter</fullName>
    </submittedName>
</protein>